<organism evidence="1 2">
    <name type="scientific">Priestia megaterium</name>
    <name type="common">Bacillus megaterium</name>
    <dbReference type="NCBI Taxonomy" id="1404"/>
    <lineage>
        <taxon>Bacteria</taxon>
        <taxon>Bacillati</taxon>
        <taxon>Bacillota</taxon>
        <taxon>Bacilli</taxon>
        <taxon>Bacillales</taxon>
        <taxon>Bacillaceae</taxon>
        <taxon>Priestia</taxon>
    </lineage>
</organism>
<dbReference type="GO" id="GO:0015035">
    <property type="term" value="F:protein-disulfide reductase activity"/>
    <property type="evidence" value="ECO:0007669"/>
    <property type="project" value="InterPro"/>
</dbReference>
<evidence type="ECO:0000313" key="1">
    <source>
        <dbReference type="EMBL" id="QIZ11053.1"/>
    </source>
</evidence>
<accession>A0A6H1PBX7</accession>
<dbReference type="PANTHER" id="PTHR33639">
    <property type="entry name" value="THIOL-DISULFIDE OXIDOREDUCTASE DCC"/>
    <property type="match status" value="1"/>
</dbReference>
<dbReference type="PANTHER" id="PTHR33639:SF2">
    <property type="entry name" value="DUF393 DOMAIN-CONTAINING PROTEIN"/>
    <property type="match status" value="1"/>
</dbReference>
<dbReference type="InterPro" id="IPR007263">
    <property type="entry name" value="DCC1-like"/>
</dbReference>
<reference evidence="1 2" key="1">
    <citation type="submission" date="2020-04" db="EMBL/GenBank/DDBJ databases">
        <title>Genome-Wide Identification of 5-Methylcytosine Sites in Bacterial Genomes By High-Throughput Sequencing of MspJI Restriction Fragments.</title>
        <authorList>
            <person name="Wu V."/>
        </authorList>
    </citation>
    <scope>NUCLEOTIDE SEQUENCE [LARGE SCALE GENOMIC DNA]</scope>
    <source>
        <strain evidence="1 2">S2</strain>
    </source>
</reference>
<protein>
    <submittedName>
        <fullName evidence="1">Thiol-disulfide oxidoreductase DCC family protein</fullName>
    </submittedName>
</protein>
<evidence type="ECO:0000313" key="2">
    <source>
        <dbReference type="Proteomes" id="UP000501868"/>
    </source>
</evidence>
<gene>
    <name evidence="1" type="ORF">HFZ78_20915</name>
</gene>
<reference evidence="1 2" key="2">
    <citation type="submission" date="2020-04" db="EMBL/GenBank/DDBJ databases">
        <authorList>
            <person name="Fomenkov A."/>
            <person name="Anton B.P."/>
            <person name="Roberts R.J."/>
        </authorList>
    </citation>
    <scope>NUCLEOTIDE SEQUENCE [LARGE SCALE GENOMIC DNA]</scope>
    <source>
        <strain evidence="1 2">S2</strain>
    </source>
</reference>
<dbReference type="Proteomes" id="UP000501868">
    <property type="component" value="Chromosome"/>
</dbReference>
<proteinExistence type="predicted"/>
<dbReference type="AlphaFoldDB" id="A0A6H1PBX7"/>
<dbReference type="InterPro" id="IPR052927">
    <property type="entry name" value="DCC_oxidoreductase"/>
</dbReference>
<dbReference type="Pfam" id="PF04134">
    <property type="entry name" value="DCC1-like"/>
    <property type="match status" value="1"/>
</dbReference>
<dbReference type="EMBL" id="CP051128">
    <property type="protein sequence ID" value="QIZ11053.1"/>
    <property type="molecule type" value="Genomic_DNA"/>
</dbReference>
<name>A0A6H1PBX7_PRIMG</name>
<sequence length="130" mass="15277">MDRIILFDGVCNLCNNSVKFIIKRDTSGYFKFASLQGETGQRLLKQYSLNYDLNSFVLIEKEKAYLKSSAALRVCSQLGGAWRILSIFRFLPPLFRDFLYDIVAKNRYKWFGKEESCILPLPKWKQRFLD</sequence>